<reference evidence="3 4" key="1">
    <citation type="submission" date="2020-07" db="EMBL/GenBank/DDBJ databases">
        <title>Characterization of Pectobacterium aroidearum strains causing soft rot on Amorphophallus konjac.</title>
        <authorList>
            <person name="Xie H."/>
        </authorList>
    </citation>
    <scope>NUCLEOTIDE SEQUENCE [LARGE SCALE GENOMIC DNA]</scope>
    <source>
        <strain evidence="3 4">MY7</strain>
    </source>
</reference>
<gene>
    <name evidence="3" type="ORF">H2Y57_17650</name>
</gene>
<dbReference type="PANTHER" id="PTHR11070">
    <property type="entry name" value="UVRD / RECB / PCRA DNA HELICASE FAMILY MEMBER"/>
    <property type="match status" value="1"/>
</dbReference>
<dbReference type="InterPro" id="IPR000212">
    <property type="entry name" value="DNA_helicase_UvrD/REP"/>
</dbReference>
<protein>
    <recommendedName>
        <fullName evidence="1">DNA 3'-5' helicase II</fullName>
    </recommendedName>
</protein>
<dbReference type="SUPFAM" id="SSF52540">
    <property type="entry name" value="P-loop containing nucleoside triphosphate hydrolases"/>
    <property type="match status" value="1"/>
</dbReference>
<keyword evidence="3" id="KW-0067">ATP-binding</keyword>
<evidence type="ECO:0000313" key="3">
    <source>
        <dbReference type="EMBL" id="MBA5205502.1"/>
    </source>
</evidence>
<dbReference type="Pfam" id="PF13538">
    <property type="entry name" value="UvrD_C_2"/>
    <property type="match status" value="1"/>
</dbReference>
<keyword evidence="3" id="KW-0547">Nucleotide-binding</keyword>
<dbReference type="GO" id="GO:0000725">
    <property type="term" value="P:recombinational repair"/>
    <property type="evidence" value="ECO:0007669"/>
    <property type="project" value="TreeGrafter"/>
</dbReference>
<dbReference type="Gene3D" id="3.40.50.300">
    <property type="entry name" value="P-loop containing nucleotide triphosphate hydrolases"/>
    <property type="match status" value="2"/>
</dbReference>
<evidence type="ECO:0000256" key="1">
    <source>
        <dbReference type="ARBA" id="ARBA00034923"/>
    </source>
</evidence>
<dbReference type="PANTHER" id="PTHR11070:SF2">
    <property type="entry name" value="ATP-DEPENDENT DNA HELICASE SRS2"/>
    <property type="match status" value="1"/>
</dbReference>
<dbReference type="AlphaFoldDB" id="A0AAW3T0Q6"/>
<feature type="domain" description="UvrD-like helicase C-terminal" evidence="2">
    <location>
        <begin position="566"/>
        <end position="615"/>
    </location>
</feature>
<dbReference type="InterPro" id="IPR027417">
    <property type="entry name" value="P-loop_NTPase"/>
</dbReference>
<dbReference type="InterPro" id="IPR027785">
    <property type="entry name" value="UvrD-like_helicase_C"/>
</dbReference>
<dbReference type="GO" id="GO:0005524">
    <property type="term" value="F:ATP binding"/>
    <property type="evidence" value="ECO:0007669"/>
    <property type="project" value="UniProtKB-KW"/>
</dbReference>
<accession>A0AAW3T0Q6</accession>
<evidence type="ECO:0000313" key="4">
    <source>
        <dbReference type="Proteomes" id="UP000557749"/>
    </source>
</evidence>
<sequence length="694" mass="79286">MKLNSDRNKILENREAGRLYNHLNDLEREGKLILSESELYFDFPLYKDDDDKLVISPLMLVSPLYGIIIFYLSSCSDREAESVLVNDDISLENIYSQIYSRLLKQKNLRKNKRELKISVEAAIYAPYLERDASFNIDTEIISSKASVERYISNLEGECEFEFDVYSEAASTIEGGKGLIRPKPRILEGFGDHSKVALVSKLESAIARFDSDQLGSCVNEITGIERIRGLAGSGKTVVLAMKVAVTHLRNRDKKILYTFSTKALYQHVKRLITRFYRQFDDVDPDFENSIHIMHAWGGNNASGVYYNACRDNSAPFLNFGEAQRASPKNPFSYACHKLMSDYSIQPTYDFVFVDEAQDFDSNFLRLCLLLAHNENMVFGLDVFQNIFQTASPTTQDILGEERVLSLDKFLNKCYRTPCATLVCAHAIGLGVYRNQVQVIKSPEDWRNLGYSIDDETNNNFRSGQEISVCRTEKTSPSLYDEPKENLIITQHHEDVYLECAWVADRINHDIHEQGLNASDILIICADDKNFKRYYNVLASYLLNKEIDINNVNADKYNISDFSIDNKVTYSTIHKAKGNESYSVYVVGCEVLYYYPNVKNRNLLFTAMTRTKGWLAMTGVGETAIKLFDEIGDALSHAPYLRFNYPSGEMIHQIEVDLNKFSTSEKSNDFEKMIEEYGAEGLKAMIREHEAKKVKK</sequence>
<organism evidence="3 4">
    <name type="scientific">Pectobacterium aroidearum</name>
    <dbReference type="NCBI Taxonomy" id="1201031"/>
    <lineage>
        <taxon>Bacteria</taxon>
        <taxon>Pseudomonadati</taxon>
        <taxon>Pseudomonadota</taxon>
        <taxon>Gammaproteobacteria</taxon>
        <taxon>Enterobacterales</taxon>
        <taxon>Pectobacteriaceae</taxon>
        <taxon>Pectobacterium</taxon>
    </lineage>
</organism>
<dbReference type="Proteomes" id="UP000557749">
    <property type="component" value="Unassembled WGS sequence"/>
</dbReference>
<dbReference type="RefSeq" id="WP_181845809.1">
    <property type="nucleotide sequence ID" value="NZ_JACERJ010000011.1"/>
</dbReference>
<dbReference type="GO" id="GO:0043138">
    <property type="term" value="F:3'-5' DNA helicase activity"/>
    <property type="evidence" value="ECO:0007669"/>
    <property type="project" value="TreeGrafter"/>
</dbReference>
<evidence type="ECO:0000259" key="2">
    <source>
        <dbReference type="Pfam" id="PF13538"/>
    </source>
</evidence>
<proteinExistence type="predicted"/>
<name>A0AAW3T0Q6_9GAMM</name>
<comment type="caution">
    <text evidence="3">The sequence shown here is derived from an EMBL/GenBank/DDBJ whole genome shotgun (WGS) entry which is preliminary data.</text>
</comment>
<dbReference type="EMBL" id="JACERJ010000011">
    <property type="protein sequence ID" value="MBA5205502.1"/>
    <property type="molecule type" value="Genomic_DNA"/>
</dbReference>
<dbReference type="GO" id="GO:0003677">
    <property type="term" value="F:DNA binding"/>
    <property type="evidence" value="ECO:0007669"/>
    <property type="project" value="InterPro"/>
</dbReference>